<evidence type="ECO:0000313" key="8">
    <source>
        <dbReference type="Proteomes" id="UP000051326"/>
    </source>
</evidence>
<comment type="similarity">
    <text evidence="2">Belongs to the N-acetylmuramoyl-L-alanine amidase 2 family.</text>
</comment>
<dbReference type="GO" id="GO:0071555">
    <property type="term" value="P:cell wall organization"/>
    <property type="evidence" value="ECO:0007669"/>
    <property type="project" value="UniProtKB-KW"/>
</dbReference>
<dbReference type="RefSeq" id="WP_082649472.1">
    <property type="nucleotide sequence ID" value="NZ_CYSR01000011.1"/>
</dbReference>
<protein>
    <recommendedName>
        <fullName evidence="3">N-acetylmuramoyl-L-alanine amidase</fullName>
        <ecNumber evidence="3">3.5.1.28</ecNumber>
    </recommendedName>
</protein>
<accession>A0A0N7M4B5</accession>
<organism evidence="7 8">
    <name type="scientific">Leisingera aquaemixtae</name>
    <dbReference type="NCBI Taxonomy" id="1396826"/>
    <lineage>
        <taxon>Bacteria</taxon>
        <taxon>Pseudomonadati</taxon>
        <taxon>Pseudomonadota</taxon>
        <taxon>Alphaproteobacteria</taxon>
        <taxon>Rhodobacterales</taxon>
        <taxon>Roseobacteraceae</taxon>
        <taxon>Leisingera</taxon>
    </lineage>
</organism>
<dbReference type="SMART" id="SM00644">
    <property type="entry name" value="Ami_2"/>
    <property type="match status" value="1"/>
</dbReference>
<sequence>MPDEVKWTFPGATAAILPSLRTLCGNDEGKLKTTDNGNGSFDCVCLVPATNAPAGSSSTTAASGADSAPTSSSAIVSSMIAATATPTNFDYNEHLIPLKSGHSISKGWTSWTGHEPKGVTWHWTAGKTIESCRELLGGPDAKRKGEASAHYCVGRSYDEGVDIYVGLENRSWHAGVEQKLRWDGKGSNSHTKGSRSTIGVETVNVGYARSGFPAKSDWIEVADTNCKWVMKVQPWTDEQMNMMIDVGKRIIARWPQIRVRDHHGHHDICPGYKSDVGGFDFARLLRGIYDDDSIFDVWTPLQSVESRQRALIELGYDLGKWADDGHWGDYSAKALEDFQRDSNSTVIGYWTTFTNWAVYDAFEVKGLSLSNLSN</sequence>
<dbReference type="GO" id="GO:0009254">
    <property type="term" value="P:peptidoglycan turnover"/>
    <property type="evidence" value="ECO:0007669"/>
    <property type="project" value="TreeGrafter"/>
</dbReference>
<feature type="domain" description="N-acetylmuramoyl-L-alanine amidase" evidence="6">
    <location>
        <begin position="104"/>
        <end position="277"/>
    </location>
</feature>
<dbReference type="Pfam" id="PF01510">
    <property type="entry name" value="Amidase_2"/>
    <property type="match status" value="1"/>
</dbReference>
<dbReference type="SUPFAM" id="SSF47090">
    <property type="entry name" value="PGBD-like"/>
    <property type="match status" value="1"/>
</dbReference>
<dbReference type="Gene3D" id="1.10.101.10">
    <property type="entry name" value="PGBD-like superfamily/PGBD"/>
    <property type="match status" value="1"/>
</dbReference>
<dbReference type="Gene3D" id="3.40.80.10">
    <property type="entry name" value="Peptidoglycan recognition protein-like"/>
    <property type="match status" value="1"/>
</dbReference>
<evidence type="ECO:0000259" key="6">
    <source>
        <dbReference type="SMART" id="SM00644"/>
    </source>
</evidence>
<dbReference type="Proteomes" id="UP000051326">
    <property type="component" value="Unassembled WGS sequence"/>
</dbReference>
<evidence type="ECO:0000256" key="4">
    <source>
        <dbReference type="ARBA" id="ARBA00022801"/>
    </source>
</evidence>
<dbReference type="EMBL" id="CYSR01000011">
    <property type="protein sequence ID" value="CUH99170.1"/>
    <property type="molecule type" value="Genomic_DNA"/>
</dbReference>
<dbReference type="InterPro" id="IPR051206">
    <property type="entry name" value="NAMLAA_amidase_2"/>
</dbReference>
<keyword evidence="4" id="KW-0378">Hydrolase</keyword>
<dbReference type="InterPro" id="IPR036505">
    <property type="entry name" value="Amidase/PGRP_sf"/>
</dbReference>
<reference evidence="7 8" key="1">
    <citation type="submission" date="2015-09" db="EMBL/GenBank/DDBJ databases">
        <authorList>
            <consortium name="Swine Surveillance"/>
        </authorList>
    </citation>
    <scope>NUCLEOTIDE SEQUENCE [LARGE SCALE GENOMIC DNA]</scope>
    <source>
        <strain evidence="7 8">CECT 8399</strain>
    </source>
</reference>
<dbReference type="AlphaFoldDB" id="A0A0N7M4B5"/>
<keyword evidence="5" id="KW-0961">Cell wall biogenesis/degradation</keyword>
<dbReference type="EC" id="3.5.1.28" evidence="3"/>
<evidence type="ECO:0000256" key="1">
    <source>
        <dbReference type="ARBA" id="ARBA00001561"/>
    </source>
</evidence>
<gene>
    <name evidence="7" type="ORF">PHA8399_01286</name>
</gene>
<comment type="catalytic activity">
    <reaction evidence="1">
        <text>Hydrolyzes the link between N-acetylmuramoyl residues and L-amino acid residues in certain cell-wall glycopeptides.</text>
        <dbReference type="EC" id="3.5.1.28"/>
    </reaction>
</comment>
<evidence type="ECO:0000256" key="3">
    <source>
        <dbReference type="ARBA" id="ARBA00011901"/>
    </source>
</evidence>
<proteinExistence type="inferred from homology"/>
<dbReference type="GO" id="GO:0009253">
    <property type="term" value="P:peptidoglycan catabolic process"/>
    <property type="evidence" value="ECO:0007669"/>
    <property type="project" value="InterPro"/>
</dbReference>
<evidence type="ECO:0000256" key="2">
    <source>
        <dbReference type="ARBA" id="ARBA00007553"/>
    </source>
</evidence>
<evidence type="ECO:0000256" key="5">
    <source>
        <dbReference type="ARBA" id="ARBA00023316"/>
    </source>
</evidence>
<dbReference type="InterPro" id="IPR002502">
    <property type="entry name" value="Amidase_domain"/>
</dbReference>
<name>A0A0N7M4B5_9RHOB</name>
<dbReference type="PANTHER" id="PTHR30417:SF1">
    <property type="entry name" value="N-ACETYLMURAMOYL-L-ALANINE AMIDASE AMID"/>
    <property type="match status" value="1"/>
</dbReference>
<dbReference type="InterPro" id="IPR036365">
    <property type="entry name" value="PGBD-like_sf"/>
</dbReference>
<dbReference type="GO" id="GO:0008745">
    <property type="term" value="F:N-acetylmuramoyl-L-alanine amidase activity"/>
    <property type="evidence" value="ECO:0007669"/>
    <property type="project" value="UniProtKB-EC"/>
</dbReference>
<evidence type="ECO:0000313" key="7">
    <source>
        <dbReference type="EMBL" id="CUH99170.1"/>
    </source>
</evidence>
<dbReference type="PANTHER" id="PTHR30417">
    <property type="entry name" value="N-ACETYLMURAMOYL-L-ALANINE AMIDASE AMID"/>
    <property type="match status" value="1"/>
</dbReference>
<dbReference type="SUPFAM" id="SSF55846">
    <property type="entry name" value="N-acetylmuramoyl-L-alanine amidase-like"/>
    <property type="match status" value="1"/>
</dbReference>
<dbReference type="InterPro" id="IPR036366">
    <property type="entry name" value="PGBDSf"/>
</dbReference>